<dbReference type="EMBL" id="CAEY01000421">
    <property type="status" value="NOT_ANNOTATED_CDS"/>
    <property type="molecule type" value="Genomic_DNA"/>
</dbReference>
<accession>T1KS17</accession>
<sequence>MIRIIIQFDCSFSFSSSFFNS</sequence>
<reference evidence="1" key="2">
    <citation type="submission" date="2015-06" db="UniProtKB">
        <authorList>
            <consortium name="EnsemblMetazoa"/>
        </authorList>
    </citation>
    <scope>IDENTIFICATION</scope>
</reference>
<dbReference type="EnsemblMetazoa" id="tetur19g01490.1">
    <property type="protein sequence ID" value="tetur19g01490.1"/>
    <property type="gene ID" value="tetur19g01490"/>
</dbReference>
<organism evidence="1 2">
    <name type="scientific">Tetranychus urticae</name>
    <name type="common">Two-spotted spider mite</name>
    <dbReference type="NCBI Taxonomy" id="32264"/>
    <lineage>
        <taxon>Eukaryota</taxon>
        <taxon>Metazoa</taxon>
        <taxon>Ecdysozoa</taxon>
        <taxon>Arthropoda</taxon>
        <taxon>Chelicerata</taxon>
        <taxon>Arachnida</taxon>
        <taxon>Acari</taxon>
        <taxon>Acariformes</taxon>
        <taxon>Trombidiformes</taxon>
        <taxon>Prostigmata</taxon>
        <taxon>Eleutherengona</taxon>
        <taxon>Raphignathae</taxon>
        <taxon>Tetranychoidea</taxon>
        <taxon>Tetranychidae</taxon>
        <taxon>Tetranychus</taxon>
    </lineage>
</organism>
<dbReference type="AlphaFoldDB" id="T1KS17"/>
<proteinExistence type="predicted"/>
<evidence type="ECO:0000313" key="2">
    <source>
        <dbReference type="Proteomes" id="UP000015104"/>
    </source>
</evidence>
<evidence type="ECO:0000313" key="1">
    <source>
        <dbReference type="EnsemblMetazoa" id="tetur19g01490.1"/>
    </source>
</evidence>
<dbReference type="Proteomes" id="UP000015104">
    <property type="component" value="Unassembled WGS sequence"/>
</dbReference>
<keyword evidence="2" id="KW-1185">Reference proteome</keyword>
<protein>
    <submittedName>
        <fullName evidence="1">Uncharacterized protein</fullName>
    </submittedName>
</protein>
<name>T1KS17_TETUR</name>
<reference evidence="2" key="1">
    <citation type="submission" date="2011-08" db="EMBL/GenBank/DDBJ databases">
        <authorList>
            <person name="Rombauts S."/>
        </authorList>
    </citation>
    <scope>NUCLEOTIDE SEQUENCE</scope>
    <source>
        <strain evidence="2">London</strain>
    </source>
</reference>
<dbReference type="HOGENOM" id="CLU_3427057_0_0_1"/>